<dbReference type="RefSeq" id="XP_004335460.1">
    <property type="nucleotide sequence ID" value="XM_004335412.1"/>
</dbReference>
<dbReference type="Pfam" id="PF11976">
    <property type="entry name" value="Rad60-SLD"/>
    <property type="match status" value="1"/>
</dbReference>
<reference evidence="3 4" key="1">
    <citation type="journal article" date="2013" name="Genome Biol.">
        <title>Genome of Acanthamoeba castellanii highlights extensive lateral gene transfer and early evolution of tyrosine kinase signaling.</title>
        <authorList>
            <person name="Clarke M."/>
            <person name="Lohan A.J."/>
            <person name="Liu B."/>
            <person name="Lagkouvardos I."/>
            <person name="Roy S."/>
            <person name="Zafar N."/>
            <person name="Bertelli C."/>
            <person name="Schilde C."/>
            <person name="Kianianmomeni A."/>
            <person name="Burglin T.R."/>
            <person name="Frech C."/>
            <person name="Turcotte B."/>
            <person name="Kopec K.O."/>
            <person name="Synnott J.M."/>
            <person name="Choo C."/>
            <person name="Paponov I."/>
            <person name="Finkler A."/>
            <person name="Soon Heng Tan C."/>
            <person name="Hutchins A.P."/>
            <person name="Weinmeier T."/>
            <person name="Rattei T."/>
            <person name="Chu J.S."/>
            <person name="Gimenez G."/>
            <person name="Irimia M."/>
            <person name="Rigden D.J."/>
            <person name="Fitzpatrick D.A."/>
            <person name="Lorenzo-Morales J."/>
            <person name="Bateman A."/>
            <person name="Chiu C.H."/>
            <person name="Tang P."/>
            <person name="Hegemann P."/>
            <person name="Fromm H."/>
            <person name="Raoult D."/>
            <person name="Greub G."/>
            <person name="Miranda-Saavedra D."/>
            <person name="Chen N."/>
            <person name="Nash P."/>
            <person name="Ginger M.L."/>
            <person name="Horn M."/>
            <person name="Schaap P."/>
            <person name="Caler L."/>
            <person name="Loftus B."/>
        </authorList>
    </citation>
    <scope>NUCLEOTIDE SEQUENCE [LARGE SCALE GENOMIC DNA]</scope>
    <source>
        <strain evidence="3 4">Neff</strain>
    </source>
</reference>
<evidence type="ECO:0000259" key="1">
    <source>
        <dbReference type="PROSITE" id="PS50053"/>
    </source>
</evidence>
<proteinExistence type="predicted"/>
<evidence type="ECO:0000313" key="2">
    <source>
        <dbReference type="EMBL" id="ELR13447.1"/>
    </source>
</evidence>
<evidence type="ECO:0000313" key="3">
    <source>
        <dbReference type="EMBL" id="ELR18344.1"/>
    </source>
</evidence>
<dbReference type="PANTHER" id="PTHR10562">
    <property type="entry name" value="SMALL UBIQUITIN-RELATED MODIFIER"/>
    <property type="match status" value="1"/>
</dbReference>
<name>L8GYI1_ACACF</name>
<dbReference type="RefSeq" id="XP_004340366.1">
    <property type="nucleotide sequence ID" value="XM_004340318.1"/>
</dbReference>
<dbReference type="VEuPathDB" id="AmoebaDB:ACA1_245080"/>
<dbReference type="VEuPathDB" id="AmoebaDB:ACA1_119840"/>
<dbReference type="AlphaFoldDB" id="L8GYI1"/>
<dbReference type="GeneID" id="14919116"/>
<accession>L8GYI1</accession>
<dbReference type="EMBL" id="KB007959">
    <property type="protein sequence ID" value="ELR18344.1"/>
    <property type="molecule type" value="Genomic_DNA"/>
</dbReference>
<keyword evidence="4" id="KW-1185">Reference proteome</keyword>
<evidence type="ECO:0000313" key="4">
    <source>
        <dbReference type="Proteomes" id="UP000011083"/>
    </source>
</evidence>
<dbReference type="InterPro" id="IPR022617">
    <property type="entry name" value="Rad60/SUMO-like_dom"/>
</dbReference>
<gene>
    <name evidence="3" type="ORF">ACA1_119840</name>
    <name evidence="2" type="ORF">ACA1_245080</name>
</gene>
<dbReference type="Gene3D" id="3.10.20.90">
    <property type="entry name" value="Phosphatidylinositol 3-kinase Catalytic Subunit, Chain A, domain 1"/>
    <property type="match status" value="1"/>
</dbReference>
<dbReference type="EMBL" id="KB008093">
    <property type="protein sequence ID" value="ELR13447.1"/>
    <property type="molecule type" value="Genomic_DNA"/>
</dbReference>
<dbReference type="InterPro" id="IPR029071">
    <property type="entry name" value="Ubiquitin-like_domsf"/>
</dbReference>
<dbReference type="Proteomes" id="UP000011083">
    <property type="component" value="Unassembled WGS sequence"/>
</dbReference>
<dbReference type="InterPro" id="IPR000626">
    <property type="entry name" value="Ubiquitin-like_dom"/>
</dbReference>
<dbReference type="KEGG" id="acan:ACA1_245080"/>
<feature type="domain" description="Ubiquitin-like" evidence="1">
    <location>
        <begin position="24"/>
        <end position="101"/>
    </location>
</feature>
<dbReference type="CDD" id="cd01763">
    <property type="entry name" value="Ubl_SUMO_like"/>
    <property type="match status" value="1"/>
</dbReference>
<protein>
    <submittedName>
        <fullName evidence="3">Ubiquitinlike protein</fullName>
    </submittedName>
</protein>
<dbReference type="GeneID" id="14914026"/>
<dbReference type="OrthoDB" id="442921at2759"/>
<dbReference type="PROSITE" id="PS50053">
    <property type="entry name" value="UBIQUITIN_2"/>
    <property type="match status" value="1"/>
</dbReference>
<organism evidence="3 4">
    <name type="scientific">Acanthamoeba castellanii (strain ATCC 30010 / Neff)</name>
    <dbReference type="NCBI Taxonomy" id="1257118"/>
    <lineage>
        <taxon>Eukaryota</taxon>
        <taxon>Amoebozoa</taxon>
        <taxon>Discosea</taxon>
        <taxon>Longamoebia</taxon>
        <taxon>Centramoebida</taxon>
        <taxon>Acanthamoebidae</taxon>
        <taxon>Acanthamoeba</taxon>
    </lineage>
</organism>
<sequence>MEGEDRKSNIVKATPGEEGEDAVISVKLAPQDGSGVVEIRAKGKTKIKRLVDAWAKQKSINPQSVRLLGPEGQRLNLESTLNEANINDGDQIDVMLLQTGGARE</sequence>
<dbReference type="KEGG" id="acan:ACA1_119840"/>
<dbReference type="STRING" id="1257118.L8GYI1"/>
<dbReference type="SUPFAM" id="SSF54236">
    <property type="entry name" value="Ubiquitin-like"/>
    <property type="match status" value="1"/>
</dbReference>